<evidence type="ECO:0000313" key="2">
    <source>
        <dbReference type="Proteomes" id="UP000005408"/>
    </source>
</evidence>
<accession>A0A8W8IHA8</accession>
<sequence>MKAIAQPCVRPVEIAMKKDSMKVMKSKVDEQCAAEMQAYYILDLETALDFNPAVLSVPLPSVNRAPLSEKPEPNTIQSITQMTLPMDEDESCDTKSFVLYQFTGMEIKGKVRRPGGPLLVLPFIDSSTIIACSVARICQKVHVSSAKVMPSYRKSSADPSQLRGGNYAI</sequence>
<organism evidence="1 2">
    <name type="scientific">Magallana gigas</name>
    <name type="common">Pacific oyster</name>
    <name type="synonym">Crassostrea gigas</name>
    <dbReference type="NCBI Taxonomy" id="29159"/>
    <lineage>
        <taxon>Eukaryota</taxon>
        <taxon>Metazoa</taxon>
        <taxon>Spiralia</taxon>
        <taxon>Lophotrochozoa</taxon>
        <taxon>Mollusca</taxon>
        <taxon>Bivalvia</taxon>
        <taxon>Autobranchia</taxon>
        <taxon>Pteriomorphia</taxon>
        <taxon>Ostreida</taxon>
        <taxon>Ostreoidea</taxon>
        <taxon>Ostreidae</taxon>
        <taxon>Magallana</taxon>
    </lineage>
</organism>
<dbReference type="Proteomes" id="UP000005408">
    <property type="component" value="Unassembled WGS sequence"/>
</dbReference>
<dbReference type="EnsemblMetazoa" id="G1431.1">
    <property type="protein sequence ID" value="G1431.1:cds"/>
    <property type="gene ID" value="G1431"/>
</dbReference>
<reference evidence="1" key="1">
    <citation type="submission" date="2022-08" db="UniProtKB">
        <authorList>
            <consortium name="EnsemblMetazoa"/>
        </authorList>
    </citation>
    <scope>IDENTIFICATION</scope>
    <source>
        <strain evidence="1">05x7-T-G4-1.051#20</strain>
    </source>
</reference>
<protein>
    <submittedName>
        <fullName evidence="1">Uncharacterized protein</fullName>
    </submittedName>
</protein>
<keyword evidence="2" id="KW-1185">Reference proteome</keyword>
<name>A0A8W8IHA8_MAGGI</name>
<proteinExistence type="predicted"/>
<evidence type="ECO:0000313" key="1">
    <source>
        <dbReference type="EnsemblMetazoa" id="G1431.1:cds"/>
    </source>
</evidence>
<dbReference type="AlphaFoldDB" id="A0A8W8IHA8"/>